<dbReference type="Pfam" id="PF11495">
    <property type="entry name" value="Regulator_TrmB"/>
    <property type="match status" value="1"/>
</dbReference>
<name>A0AAE4NXA2_9EURY</name>
<evidence type="ECO:0000259" key="6">
    <source>
        <dbReference type="Pfam" id="PF11495"/>
    </source>
</evidence>
<dbReference type="InterPro" id="IPR002831">
    <property type="entry name" value="Tscrpt_reg_TrmB_N"/>
</dbReference>
<dbReference type="Gene3D" id="2.30.30.690">
    <property type="match status" value="1"/>
</dbReference>
<proteinExistence type="inferred from homology"/>
<keyword evidence="4" id="KW-0804">Transcription</keyword>
<feature type="domain" description="Transcription regulator TrmB C-terminal" evidence="6">
    <location>
        <begin position="107"/>
        <end position="326"/>
    </location>
</feature>
<evidence type="ECO:0000313" key="8">
    <source>
        <dbReference type="Proteomes" id="UP001245683"/>
    </source>
</evidence>
<dbReference type="PANTHER" id="PTHR34293:SF1">
    <property type="entry name" value="HTH-TYPE TRANSCRIPTIONAL REGULATOR TRMBL2"/>
    <property type="match status" value="1"/>
</dbReference>
<sequence length="338" mass="38481">MESLLEQLKKFGFTKYEALAYITLLTYGPLTARGISQKGQIPYNRTYDVLTSLKERGFVEELESKARTFVAVEPEVAFHRYSRSLKELVEDIKKFAESMSVKEQKHAIWRFSSPEEVLLSLETMMKKAKFEFTLLAPKSFLPKVEDGLRGLLENGVTVSIYTNEEPGLAAEGNVFIRLTDKIGHIIAMRDTAEVLVSPSLVFNVEEELPSGFKSNFPEIIFSHYIYLRDIFEESKPVSFALNGNGEIRFAVFYHAIQAIERLFAERVELDAEVHTTSGEVFRGRITDFTNTKIINNILLDTGERKILVGGPFSILEEYEGMGIVLYLKRTYPNEESRG</sequence>
<dbReference type="Gene3D" id="3.30.870.10">
    <property type="entry name" value="Endonuclease Chain A"/>
    <property type="match status" value="1"/>
</dbReference>
<keyword evidence="8" id="KW-1185">Reference proteome</keyword>
<evidence type="ECO:0000256" key="4">
    <source>
        <dbReference type="ARBA" id="ARBA00023163"/>
    </source>
</evidence>
<dbReference type="Pfam" id="PF01978">
    <property type="entry name" value="TrmB"/>
    <property type="match status" value="1"/>
</dbReference>
<evidence type="ECO:0000313" key="7">
    <source>
        <dbReference type="EMBL" id="MDV3104553.1"/>
    </source>
</evidence>
<organism evidence="7 8">
    <name type="scientific">Thermococcus waiotapuensis</name>
    <dbReference type="NCBI Taxonomy" id="90909"/>
    <lineage>
        <taxon>Archaea</taxon>
        <taxon>Methanobacteriati</taxon>
        <taxon>Methanobacteriota</taxon>
        <taxon>Thermococci</taxon>
        <taxon>Thermococcales</taxon>
        <taxon>Thermococcaceae</taxon>
        <taxon>Thermococcus</taxon>
    </lineage>
</organism>
<reference evidence="7 8" key="1">
    <citation type="submission" date="2023-08" db="EMBL/GenBank/DDBJ databases">
        <title>Draft genome sequence of Thermococcus waiotapuensis WT1T, a thermophilic sulphur-dependent archaeon from order Thermococcales.</title>
        <authorList>
            <person name="Manners S.H."/>
            <person name="Carere C.R."/>
            <person name="Dhami M.K."/>
            <person name="Dobson R.C.J."/>
            <person name="Stott M.B."/>
        </authorList>
    </citation>
    <scope>NUCLEOTIDE SEQUENCE [LARGE SCALE GENOMIC DNA]</scope>
    <source>
        <strain evidence="7 8">WT1</strain>
    </source>
</reference>
<accession>A0AAE4NXA2</accession>
<gene>
    <name evidence="7" type="ORF">RBI02_08405</name>
</gene>
<evidence type="ECO:0000256" key="2">
    <source>
        <dbReference type="ARBA" id="ARBA00023015"/>
    </source>
</evidence>
<dbReference type="RefSeq" id="WP_315342935.1">
    <property type="nucleotide sequence ID" value="NZ_JAVDZE010000005.1"/>
</dbReference>
<comment type="caution">
    <text evidence="7">The sequence shown here is derived from an EMBL/GenBank/DDBJ whole genome shotgun (WGS) entry which is preliminary data.</text>
</comment>
<dbReference type="Proteomes" id="UP001245683">
    <property type="component" value="Unassembled WGS sequence"/>
</dbReference>
<dbReference type="SUPFAM" id="SSF159071">
    <property type="entry name" value="TrmB C-terminal domain-like"/>
    <property type="match status" value="1"/>
</dbReference>
<evidence type="ECO:0000259" key="5">
    <source>
        <dbReference type="Pfam" id="PF01978"/>
    </source>
</evidence>
<dbReference type="AlphaFoldDB" id="A0AAE4NXA2"/>
<dbReference type="InterPro" id="IPR051797">
    <property type="entry name" value="TrmB-like"/>
</dbReference>
<comment type="similarity">
    <text evidence="1">Belongs to the transcriptional regulator TrmB family.</text>
</comment>
<dbReference type="SUPFAM" id="SSF56024">
    <property type="entry name" value="Phospholipase D/nuclease"/>
    <property type="match status" value="1"/>
</dbReference>
<feature type="domain" description="Transcription regulator TrmB N-terminal" evidence="5">
    <location>
        <begin position="8"/>
        <end position="75"/>
    </location>
</feature>
<keyword evidence="3" id="KW-0238">DNA-binding</keyword>
<dbReference type="InterPro" id="IPR036388">
    <property type="entry name" value="WH-like_DNA-bd_sf"/>
</dbReference>
<keyword evidence="2" id="KW-0805">Transcription regulation</keyword>
<dbReference type="GO" id="GO:0003677">
    <property type="term" value="F:DNA binding"/>
    <property type="evidence" value="ECO:0007669"/>
    <property type="project" value="UniProtKB-KW"/>
</dbReference>
<protein>
    <submittedName>
        <fullName evidence="7">TrmB family transcriptional regulator sugar-binding domain-containing protein</fullName>
    </submittedName>
</protein>
<evidence type="ECO:0000256" key="3">
    <source>
        <dbReference type="ARBA" id="ARBA00023125"/>
    </source>
</evidence>
<dbReference type="Gene3D" id="1.10.10.10">
    <property type="entry name" value="Winged helix-like DNA-binding domain superfamily/Winged helix DNA-binding domain"/>
    <property type="match status" value="1"/>
</dbReference>
<dbReference type="InterPro" id="IPR036390">
    <property type="entry name" value="WH_DNA-bd_sf"/>
</dbReference>
<dbReference type="SUPFAM" id="SSF46785">
    <property type="entry name" value="Winged helix' DNA-binding domain"/>
    <property type="match status" value="1"/>
</dbReference>
<dbReference type="EMBL" id="JAVDZE010000005">
    <property type="protein sequence ID" value="MDV3104553.1"/>
    <property type="molecule type" value="Genomic_DNA"/>
</dbReference>
<dbReference type="PANTHER" id="PTHR34293">
    <property type="entry name" value="HTH-TYPE TRANSCRIPTIONAL REGULATOR TRMBL2"/>
    <property type="match status" value="1"/>
</dbReference>
<evidence type="ECO:0000256" key="1">
    <source>
        <dbReference type="ARBA" id="ARBA00007287"/>
    </source>
</evidence>
<dbReference type="InterPro" id="IPR021586">
    <property type="entry name" value="Tscrpt_reg_TrmB_C"/>
</dbReference>